<organism evidence="2 3">
    <name type="scientific">Talaromyces pinophilus</name>
    <name type="common">Penicillium pinophilum</name>
    <dbReference type="NCBI Taxonomy" id="128442"/>
    <lineage>
        <taxon>Eukaryota</taxon>
        <taxon>Fungi</taxon>
        <taxon>Dikarya</taxon>
        <taxon>Ascomycota</taxon>
        <taxon>Pezizomycotina</taxon>
        <taxon>Eurotiomycetes</taxon>
        <taxon>Eurotiomycetidae</taxon>
        <taxon>Eurotiales</taxon>
        <taxon>Trichocomaceae</taxon>
        <taxon>Talaromyces</taxon>
        <taxon>Talaromyces sect. Talaromyces</taxon>
    </lineage>
</organism>
<dbReference type="PANTHER" id="PTHR35910:SF1">
    <property type="entry name" value="2EXR DOMAIN-CONTAINING PROTEIN"/>
    <property type="match status" value="1"/>
</dbReference>
<evidence type="ECO:0000259" key="1">
    <source>
        <dbReference type="Pfam" id="PF20150"/>
    </source>
</evidence>
<feature type="domain" description="2EXR" evidence="1">
    <location>
        <begin position="6"/>
        <end position="106"/>
    </location>
</feature>
<reference evidence="3" key="1">
    <citation type="journal article" date="2015" name="Genome Announc.">
        <title>Draft genome sequence of Talaromyces cellulolyticus strain Y-94, a source of lignocellulosic biomass-degrading enzymes.</title>
        <authorList>
            <person name="Fujii T."/>
            <person name="Koike H."/>
            <person name="Sawayama S."/>
            <person name="Yano S."/>
            <person name="Inoue H."/>
        </authorList>
    </citation>
    <scope>NUCLEOTIDE SEQUENCE [LARGE SCALE GENOMIC DNA]</scope>
    <source>
        <strain evidence="3">Y-94</strain>
    </source>
</reference>
<evidence type="ECO:0000313" key="3">
    <source>
        <dbReference type="Proteomes" id="UP000053095"/>
    </source>
</evidence>
<gene>
    <name evidence="2" type="ORF">TCE0_044r16299</name>
</gene>
<dbReference type="InterPro" id="IPR045518">
    <property type="entry name" value="2EXR"/>
</dbReference>
<proteinExistence type="predicted"/>
<dbReference type="PANTHER" id="PTHR35910">
    <property type="entry name" value="2EXR DOMAIN-CONTAINING PROTEIN"/>
    <property type="match status" value="1"/>
</dbReference>
<dbReference type="EMBL" id="DF933840">
    <property type="protein sequence ID" value="GAM42379.1"/>
    <property type="molecule type" value="Genomic_DNA"/>
</dbReference>
<dbReference type="Pfam" id="PF20150">
    <property type="entry name" value="2EXR"/>
    <property type="match status" value="1"/>
</dbReference>
<dbReference type="AlphaFoldDB" id="A0A478ECB8"/>
<protein>
    <recommendedName>
        <fullName evidence="1">2EXR domain-containing protein</fullName>
    </recommendedName>
</protein>
<sequence length="469" mass="54623">MANDTFHYFPQLPLELRRMIWEHCLPRRVAQVDPCDAFFDGRKPEQVCAVRSVTIENTRQPVIAFVNHESRQVALEQGRWLREKEETNAACVLLPSFWIQRRRDVLHLNWTPERSDNSYRFKYEDGESWLFMFLYRADELRMERSIVADAIHPFNLHALLDSADDEVVSESPFIKYESWKSVALPDMAWYTLEWSGYQLNVDVVMAAISLHITRESAVRSGLFGLLGDAPIQLIGVGDEIRLREYEGIYREHALDKEPKVQKIFEVLMSPQFQAAVETWKREAEWLIFASIWQAKTKESDLNGIGLDTASFWEPRLHKRDYVRIPIFEKYIVFDISTELGFVHLSGKDVEIIALANEPPVNDIQIRSLDLYNISGRIPDRLLFGANLRLFCDKRDFPYKSLKIANTVVQTTSGCHMTVLEAVRVDIKPIDLIKQESLIRTGELIGRDDDGEKDHEEQGREHYYRQIKDM</sequence>
<name>A0A478ECB8_TALPI</name>
<accession>A0A478ECB8</accession>
<dbReference type="Proteomes" id="UP000053095">
    <property type="component" value="Unassembled WGS sequence"/>
</dbReference>
<evidence type="ECO:0000313" key="2">
    <source>
        <dbReference type="EMBL" id="GAM42379.1"/>
    </source>
</evidence>
<keyword evidence="3" id="KW-1185">Reference proteome</keyword>